<dbReference type="PANTHER" id="PTHR34388">
    <property type="entry name" value="DNA POLYMERASE III SUBUNIT DELTA"/>
    <property type="match status" value="1"/>
</dbReference>
<keyword evidence="5" id="KW-0235">DNA replication</keyword>
<dbReference type="EC" id="2.7.7.7" evidence="1"/>
<dbReference type="Pfam" id="PF06144">
    <property type="entry name" value="DNA_pol3_delta"/>
    <property type="match status" value="1"/>
</dbReference>
<reference evidence="11 12" key="1">
    <citation type="submission" date="2016-10" db="EMBL/GenBank/DDBJ databases">
        <authorList>
            <person name="de Groot N.N."/>
        </authorList>
    </citation>
    <scope>NUCLEOTIDE SEQUENCE [LARGE SCALE GENOMIC DNA]</scope>
    <source>
        <strain evidence="11 12">DSM 23553</strain>
    </source>
</reference>
<dbReference type="SUPFAM" id="SSF52540">
    <property type="entry name" value="P-loop containing nucleoside triphosphate hydrolases"/>
    <property type="match status" value="1"/>
</dbReference>
<dbReference type="STRING" id="390640.SAMN04488034_102140"/>
<dbReference type="InterPro" id="IPR010372">
    <property type="entry name" value="DNA_pol3_delta_N"/>
</dbReference>
<dbReference type="InterPro" id="IPR048466">
    <property type="entry name" value="DNA_pol3_delta-like_C"/>
</dbReference>
<dbReference type="Pfam" id="PF21694">
    <property type="entry name" value="DNA_pol3_delta_C"/>
    <property type="match status" value="1"/>
</dbReference>
<accession>A0A1H5L512</accession>
<dbReference type="SUPFAM" id="SSF48019">
    <property type="entry name" value="post-AAA+ oligomerization domain-like"/>
    <property type="match status" value="1"/>
</dbReference>
<dbReference type="NCBIfam" id="TIGR01128">
    <property type="entry name" value="holA"/>
    <property type="match status" value="1"/>
</dbReference>
<dbReference type="GO" id="GO:0003887">
    <property type="term" value="F:DNA-directed DNA polymerase activity"/>
    <property type="evidence" value="ECO:0007669"/>
    <property type="project" value="UniProtKB-KW"/>
</dbReference>
<evidence type="ECO:0000256" key="8">
    <source>
        <dbReference type="ARBA" id="ARBA00049244"/>
    </source>
</evidence>
<evidence type="ECO:0000256" key="3">
    <source>
        <dbReference type="ARBA" id="ARBA00022679"/>
    </source>
</evidence>
<name>A0A1H5L512_9FLAO</name>
<dbReference type="Gene3D" id="1.10.8.60">
    <property type="match status" value="1"/>
</dbReference>
<dbReference type="GO" id="GO:0003677">
    <property type="term" value="F:DNA binding"/>
    <property type="evidence" value="ECO:0007669"/>
    <property type="project" value="InterPro"/>
</dbReference>
<organism evidence="11 12">
    <name type="scientific">Salinimicrobium catena</name>
    <dbReference type="NCBI Taxonomy" id="390640"/>
    <lineage>
        <taxon>Bacteria</taxon>
        <taxon>Pseudomonadati</taxon>
        <taxon>Bacteroidota</taxon>
        <taxon>Flavobacteriia</taxon>
        <taxon>Flavobacteriales</taxon>
        <taxon>Flavobacteriaceae</taxon>
        <taxon>Salinimicrobium</taxon>
    </lineage>
</organism>
<dbReference type="RefSeq" id="WP_093112481.1">
    <property type="nucleotide sequence ID" value="NZ_FNGG01000002.1"/>
</dbReference>
<keyword evidence="4" id="KW-0548">Nucleotidyltransferase</keyword>
<dbReference type="PANTHER" id="PTHR34388:SF1">
    <property type="entry name" value="DNA POLYMERASE III SUBUNIT DELTA"/>
    <property type="match status" value="1"/>
</dbReference>
<dbReference type="InterPro" id="IPR027417">
    <property type="entry name" value="P-loop_NTPase"/>
</dbReference>
<evidence type="ECO:0000256" key="1">
    <source>
        <dbReference type="ARBA" id="ARBA00012417"/>
    </source>
</evidence>
<keyword evidence="6" id="KW-0239">DNA-directed DNA polymerase</keyword>
<evidence type="ECO:0000313" key="12">
    <source>
        <dbReference type="Proteomes" id="UP000199448"/>
    </source>
</evidence>
<evidence type="ECO:0000256" key="5">
    <source>
        <dbReference type="ARBA" id="ARBA00022705"/>
    </source>
</evidence>
<protein>
    <recommendedName>
        <fullName evidence="2">DNA polymerase III subunit delta</fullName>
        <ecNumber evidence="1">2.7.7.7</ecNumber>
    </recommendedName>
</protein>
<evidence type="ECO:0000256" key="4">
    <source>
        <dbReference type="ARBA" id="ARBA00022695"/>
    </source>
</evidence>
<evidence type="ECO:0000259" key="10">
    <source>
        <dbReference type="Pfam" id="PF21694"/>
    </source>
</evidence>
<dbReference type="GO" id="GO:0006261">
    <property type="term" value="P:DNA-templated DNA replication"/>
    <property type="evidence" value="ECO:0007669"/>
    <property type="project" value="TreeGrafter"/>
</dbReference>
<evidence type="ECO:0000256" key="7">
    <source>
        <dbReference type="ARBA" id="ARBA00034754"/>
    </source>
</evidence>
<dbReference type="Proteomes" id="UP000199448">
    <property type="component" value="Unassembled WGS sequence"/>
</dbReference>
<keyword evidence="3" id="KW-0808">Transferase</keyword>
<dbReference type="Gene3D" id="1.20.272.10">
    <property type="match status" value="1"/>
</dbReference>
<evidence type="ECO:0000313" key="11">
    <source>
        <dbReference type="EMBL" id="SEE72219.1"/>
    </source>
</evidence>
<dbReference type="InterPro" id="IPR008921">
    <property type="entry name" value="DNA_pol3_clamp-load_cplx_C"/>
</dbReference>
<dbReference type="InterPro" id="IPR005790">
    <property type="entry name" value="DNA_polIII_delta"/>
</dbReference>
<comment type="catalytic activity">
    <reaction evidence="8">
        <text>DNA(n) + a 2'-deoxyribonucleoside 5'-triphosphate = DNA(n+1) + diphosphate</text>
        <dbReference type="Rhea" id="RHEA:22508"/>
        <dbReference type="Rhea" id="RHEA-COMP:17339"/>
        <dbReference type="Rhea" id="RHEA-COMP:17340"/>
        <dbReference type="ChEBI" id="CHEBI:33019"/>
        <dbReference type="ChEBI" id="CHEBI:61560"/>
        <dbReference type="ChEBI" id="CHEBI:173112"/>
        <dbReference type="EC" id="2.7.7.7"/>
    </reaction>
</comment>
<feature type="domain" description="DNA polymerase III delta subunit-like C-terminal" evidence="10">
    <location>
        <begin position="211"/>
        <end position="313"/>
    </location>
</feature>
<dbReference type="AlphaFoldDB" id="A0A1H5L512"/>
<dbReference type="GO" id="GO:0009360">
    <property type="term" value="C:DNA polymerase III complex"/>
    <property type="evidence" value="ECO:0007669"/>
    <property type="project" value="InterPro"/>
</dbReference>
<evidence type="ECO:0000256" key="6">
    <source>
        <dbReference type="ARBA" id="ARBA00022932"/>
    </source>
</evidence>
<evidence type="ECO:0000259" key="9">
    <source>
        <dbReference type="Pfam" id="PF06144"/>
    </source>
</evidence>
<dbReference type="OrthoDB" id="1172326at2"/>
<dbReference type="Gene3D" id="3.40.50.300">
    <property type="entry name" value="P-loop containing nucleotide triphosphate hydrolases"/>
    <property type="match status" value="1"/>
</dbReference>
<sequence length="334" mass="38209">MDDVKNIITTIKKGELKPIYFLMGEEPYFIDQISGYIEENVLREDEKGFNQMVLYGRDVSVDDIVGNAKRFPMMAERQVIIVKEAQDLSRTIEQLTDYAENPQPSTVLVVCYKYKKLDKRKKLHKAIAKNGVIFESKRLYENQVSTWIQSTLKAKNYQIAPKASQMLVEFLGTDLGKIDNELEKLRLICPEGTNINPEIIEENIGISKDFNNFELRKAIGMRDDLKAHRIINYFSQNPKDNPMVVTVSLLYGFFSQLQQYHALGDKSKMNVAKVLKVNPYFVSDYTTAAKNYNMKHVSRAISYLREADVQSKGVGAANVAQGDLLKELLVKVMR</sequence>
<keyword evidence="12" id="KW-1185">Reference proteome</keyword>
<gene>
    <name evidence="11" type="ORF">SAMN04488034_102140</name>
</gene>
<evidence type="ECO:0000256" key="2">
    <source>
        <dbReference type="ARBA" id="ARBA00017703"/>
    </source>
</evidence>
<dbReference type="EMBL" id="FNUG01000002">
    <property type="protein sequence ID" value="SEE72219.1"/>
    <property type="molecule type" value="Genomic_DNA"/>
</dbReference>
<feature type="domain" description="DNA polymerase III delta N-terminal" evidence="9">
    <location>
        <begin position="20"/>
        <end position="135"/>
    </location>
</feature>
<comment type="similarity">
    <text evidence="7">Belongs to the DNA polymerase HolA subunit family.</text>
</comment>
<proteinExistence type="inferred from homology"/>